<feature type="transmembrane region" description="Helical" evidence="6">
    <location>
        <begin position="82"/>
        <end position="101"/>
    </location>
</feature>
<dbReference type="GO" id="GO:0008195">
    <property type="term" value="F:phosphatidate phosphatase activity"/>
    <property type="evidence" value="ECO:0007669"/>
    <property type="project" value="TreeGrafter"/>
</dbReference>
<dbReference type="InterPro" id="IPR021150">
    <property type="entry name" value="Ubiq_cyt_c_chap"/>
</dbReference>
<name>A0AAD4R869_9BILA</name>
<dbReference type="GO" id="GO:0046839">
    <property type="term" value="P:phospholipid dephosphorylation"/>
    <property type="evidence" value="ECO:0007669"/>
    <property type="project" value="TreeGrafter"/>
</dbReference>
<evidence type="ECO:0000313" key="9">
    <source>
        <dbReference type="Proteomes" id="UP001201812"/>
    </source>
</evidence>
<evidence type="ECO:0000256" key="5">
    <source>
        <dbReference type="ARBA" id="ARBA00023136"/>
    </source>
</evidence>
<reference evidence="8" key="1">
    <citation type="submission" date="2022-01" db="EMBL/GenBank/DDBJ databases">
        <title>Genome Sequence Resource for Two Populations of Ditylenchus destructor, the Migratory Endoparasitic Phytonematode.</title>
        <authorList>
            <person name="Zhang H."/>
            <person name="Lin R."/>
            <person name="Xie B."/>
        </authorList>
    </citation>
    <scope>NUCLEOTIDE SEQUENCE</scope>
    <source>
        <strain evidence="8">BazhouSP</strain>
    </source>
</reference>
<dbReference type="Gene3D" id="1.20.144.10">
    <property type="entry name" value="Phosphatidic acid phosphatase type 2/haloperoxidase"/>
    <property type="match status" value="1"/>
</dbReference>
<dbReference type="InterPro" id="IPR000326">
    <property type="entry name" value="PAP2/HPO"/>
</dbReference>
<dbReference type="Pfam" id="PF03981">
    <property type="entry name" value="Ubiq_cyt_C_chap"/>
    <property type="match status" value="1"/>
</dbReference>
<dbReference type="SMART" id="SM00014">
    <property type="entry name" value="acidPPc"/>
    <property type="match status" value="1"/>
</dbReference>
<keyword evidence="9" id="KW-1185">Reference proteome</keyword>
<keyword evidence="5 6" id="KW-0472">Membrane</keyword>
<dbReference type="SUPFAM" id="SSF48317">
    <property type="entry name" value="Acid phosphatase/Vanadium-dependent haloperoxidase"/>
    <property type="match status" value="1"/>
</dbReference>
<evidence type="ECO:0000256" key="2">
    <source>
        <dbReference type="ARBA" id="ARBA00008816"/>
    </source>
</evidence>
<dbReference type="InterPro" id="IPR036938">
    <property type="entry name" value="PAP2/HPO_sf"/>
</dbReference>
<dbReference type="GO" id="GO:0006644">
    <property type="term" value="P:phospholipid metabolic process"/>
    <property type="evidence" value="ECO:0007669"/>
    <property type="project" value="InterPro"/>
</dbReference>
<dbReference type="AlphaFoldDB" id="A0AAD4R869"/>
<keyword evidence="3 6" id="KW-0812">Transmembrane</keyword>
<evidence type="ECO:0000256" key="4">
    <source>
        <dbReference type="ARBA" id="ARBA00022989"/>
    </source>
</evidence>
<comment type="similarity">
    <text evidence="2">Belongs to the PA-phosphatase related phosphoesterase family.</text>
</comment>
<feature type="transmembrane region" description="Helical" evidence="6">
    <location>
        <begin position="121"/>
        <end position="140"/>
    </location>
</feature>
<feature type="transmembrane region" description="Helical" evidence="6">
    <location>
        <begin position="253"/>
        <end position="272"/>
    </location>
</feature>
<comment type="subcellular location">
    <subcellularLocation>
        <location evidence="1">Membrane</location>
        <topology evidence="1">Multi-pass membrane protein</topology>
    </subcellularLocation>
</comment>
<evidence type="ECO:0000256" key="6">
    <source>
        <dbReference type="SAM" id="Phobius"/>
    </source>
</evidence>
<feature type="transmembrane region" description="Helical" evidence="6">
    <location>
        <begin position="21"/>
        <end position="50"/>
    </location>
</feature>
<evidence type="ECO:0000259" key="7">
    <source>
        <dbReference type="SMART" id="SM00014"/>
    </source>
</evidence>
<dbReference type="InterPro" id="IPR043216">
    <property type="entry name" value="PAP-like"/>
</dbReference>
<protein>
    <submittedName>
        <fullName evidence="8">PAP2 superfamily domain-containing protein</fullName>
    </submittedName>
</protein>
<evidence type="ECO:0000256" key="3">
    <source>
        <dbReference type="ARBA" id="ARBA00022692"/>
    </source>
</evidence>
<dbReference type="GO" id="GO:0007165">
    <property type="term" value="P:signal transduction"/>
    <property type="evidence" value="ECO:0007669"/>
    <property type="project" value="TreeGrafter"/>
</dbReference>
<dbReference type="PANTHER" id="PTHR10165:SF174">
    <property type="entry name" value="PHOSPHATIDIC ACID PHOSPHATASE TYPE 2_HALOPEROXIDASE DOMAIN-CONTAINING PROTEIN"/>
    <property type="match status" value="1"/>
</dbReference>
<sequence>MRWEKFTLSGHLHRQKTQPVTLIRIIWLAAAMAVDIVLCFVITICTYYFIAWKIFTPTERGFYCNDESIQKPLFENTVPTSWLLAITLAFPFFTIVLANFLSKSWDDIRERMAHVIQLSTYVYLDYVVGFWAMTLILDIIKCLVGRLRPNFIAMCMPDASYLSTCQSNSTAFITEIVCTNVNWRKARNARMSFPSGHAAAALFSALFIHYFLSQLHSSSSAKYFKIFRTVITTFFVVFCVYCCVSRVTDFWHFPTDVIGGCIIAFIIFQFSLNKYKKIRENEVHNTKMIRMFPKFGPKICAISTLNLARCSSTLPKVPTNTNLEQYSGKRENFVEYTQRSMREGEKGWQLFSTGQLLWIRIKKSMNINTLPKSQLDKKTTELFDKAASQIYHDCANRIAYVELIKQFGLPDHIMTWFKLTVFHMWMVLLRLHTSMDAHSFIRFKHSIITALWSDFESRVTMLFRSYAMRKPTYTEMNEIHGSFLASLIDYDEGFLLNDALFAAAIWRNIYSGNECSPICLANFVQYSRATVSFLDKIDTNSLLISGVRRWDPAEEIKKLQGI</sequence>
<feature type="transmembrane region" description="Helical" evidence="6">
    <location>
        <begin position="224"/>
        <end position="247"/>
    </location>
</feature>
<comment type="caution">
    <text evidence="8">The sequence shown here is derived from an EMBL/GenBank/DDBJ whole genome shotgun (WGS) entry which is preliminary data.</text>
</comment>
<dbReference type="PANTHER" id="PTHR10165">
    <property type="entry name" value="LIPID PHOSPHATE PHOSPHATASE"/>
    <property type="match status" value="1"/>
</dbReference>
<gene>
    <name evidence="8" type="ORF">DdX_07486</name>
</gene>
<accession>A0AAD4R869</accession>
<evidence type="ECO:0000313" key="8">
    <source>
        <dbReference type="EMBL" id="KAI1716434.1"/>
    </source>
</evidence>
<dbReference type="Proteomes" id="UP001201812">
    <property type="component" value="Unassembled WGS sequence"/>
</dbReference>
<keyword evidence="4 6" id="KW-1133">Transmembrane helix</keyword>
<proteinExistence type="inferred from homology"/>
<dbReference type="GO" id="GO:0005886">
    <property type="term" value="C:plasma membrane"/>
    <property type="evidence" value="ECO:0007669"/>
    <property type="project" value="TreeGrafter"/>
</dbReference>
<dbReference type="Pfam" id="PF01569">
    <property type="entry name" value="PAP2"/>
    <property type="match status" value="1"/>
</dbReference>
<feature type="transmembrane region" description="Helical" evidence="6">
    <location>
        <begin position="193"/>
        <end position="212"/>
    </location>
</feature>
<organism evidence="8 9">
    <name type="scientific">Ditylenchus destructor</name>
    <dbReference type="NCBI Taxonomy" id="166010"/>
    <lineage>
        <taxon>Eukaryota</taxon>
        <taxon>Metazoa</taxon>
        <taxon>Ecdysozoa</taxon>
        <taxon>Nematoda</taxon>
        <taxon>Chromadorea</taxon>
        <taxon>Rhabditida</taxon>
        <taxon>Tylenchina</taxon>
        <taxon>Tylenchomorpha</taxon>
        <taxon>Sphaerularioidea</taxon>
        <taxon>Anguinidae</taxon>
        <taxon>Anguininae</taxon>
        <taxon>Ditylenchus</taxon>
    </lineage>
</organism>
<dbReference type="EMBL" id="JAKKPZ010000010">
    <property type="protein sequence ID" value="KAI1716434.1"/>
    <property type="molecule type" value="Genomic_DNA"/>
</dbReference>
<feature type="domain" description="Phosphatidic acid phosphatase type 2/haloperoxidase" evidence="7">
    <location>
        <begin position="123"/>
        <end position="272"/>
    </location>
</feature>
<evidence type="ECO:0000256" key="1">
    <source>
        <dbReference type="ARBA" id="ARBA00004141"/>
    </source>
</evidence>